<dbReference type="InterPro" id="IPR017853">
    <property type="entry name" value="GH"/>
</dbReference>
<proteinExistence type="inferred from homology"/>
<evidence type="ECO:0000256" key="5">
    <source>
        <dbReference type="SAM" id="Coils"/>
    </source>
</evidence>
<evidence type="ECO:0000256" key="6">
    <source>
        <dbReference type="SAM" id="MobiDB-lite"/>
    </source>
</evidence>
<gene>
    <name evidence="8" type="ORF">DUNSADRAFT_13098</name>
</gene>
<feature type="domain" description="Glycoside hydrolase family 20 catalytic" evidence="7">
    <location>
        <begin position="267"/>
        <end position="310"/>
    </location>
</feature>
<dbReference type="SUPFAM" id="SSF51445">
    <property type="entry name" value="(Trans)glycosidases"/>
    <property type="match status" value="1"/>
</dbReference>
<evidence type="ECO:0000313" key="8">
    <source>
        <dbReference type="EMBL" id="KAF5831476.1"/>
    </source>
</evidence>
<comment type="catalytic activity">
    <reaction evidence="1">
        <text>Hydrolysis of terminal non-reducing N-acetyl-D-hexosamine residues in N-acetyl-beta-D-hexosaminides.</text>
        <dbReference type="EC" id="3.2.1.52"/>
    </reaction>
</comment>
<evidence type="ECO:0000256" key="1">
    <source>
        <dbReference type="ARBA" id="ARBA00001231"/>
    </source>
</evidence>
<dbReference type="Gene3D" id="3.20.20.80">
    <property type="entry name" value="Glycosidases"/>
    <property type="match status" value="1"/>
</dbReference>
<protein>
    <recommendedName>
        <fullName evidence="3">beta-N-acetylhexosaminidase</fullName>
        <ecNumber evidence="3">3.2.1.52</ecNumber>
    </recommendedName>
</protein>
<comment type="caution">
    <text evidence="8">The sequence shown here is derived from an EMBL/GenBank/DDBJ whole genome shotgun (WGS) entry which is preliminary data.</text>
</comment>
<sequence>MVRKQVPELPPSVVFPPPPEGIRPVTDVIGVTPGAVAEERAADVMVLDPGAALEEANVVVREGANFSLASNHSISITSSRAASLGAAPVGMAVDDVLAGGGAEQYKEGPLSRPGVGRGSGSSSRGEKVSGTNSVVAAAAAGNKGVNPVPLTSNLAQLELQQQQQREREQQEEAEELLMQREQMEHLLQAGAVAAAGGPLPPPPAPLPPPMDAVHTLATSSGVVVQELGEGVVLEGGVEPLVPPVPPVVPPPIPLAPGVLGGGGIGLTPEERSLIMGAQGNLWTEFVPDEPTAWYMMLPRLPAMAEAIWRQPGAQIAASPAAAAAAAVLGKAPPPGATPQAGSWESFLCRVRDAHAPQWDASGIPNCPVDTEGVF</sequence>
<evidence type="ECO:0000256" key="4">
    <source>
        <dbReference type="ARBA" id="ARBA00022801"/>
    </source>
</evidence>
<reference evidence="8" key="1">
    <citation type="submission" date="2017-08" db="EMBL/GenBank/DDBJ databases">
        <authorList>
            <person name="Polle J.E."/>
            <person name="Barry K."/>
            <person name="Cushman J."/>
            <person name="Schmutz J."/>
            <person name="Tran D."/>
            <person name="Hathwaick L.T."/>
            <person name="Yim W.C."/>
            <person name="Jenkins J."/>
            <person name="Mckie-Krisberg Z.M."/>
            <person name="Prochnik S."/>
            <person name="Lindquist E."/>
            <person name="Dockter R.B."/>
            <person name="Adam C."/>
            <person name="Molina H."/>
            <person name="Bunkerborg J."/>
            <person name="Jin E."/>
            <person name="Buchheim M."/>
            <person name="Magnuson J."/>
        </authorList>
    </citation>
    <scope>NUCLEOTIDE SEQUENCE</scope>
    <source>
        <strain evidence="8">CCAP 19/18</strain>
    </source>
</reference>
<dbReference type="EMBL" id="MU069945">
    <property type="protein sequence ID" value="KAF5831476.1"/>
    <property type="molecule type" value="Genomic_DNA"/>
</dbReference>
<dbReference type="InterPro" id="IPR015883">
    <property type="entry name" value="Glyco_hydro_20_cat"/>
</dbReference>
<dbReference type="Proteomes" id="UP000815325">
    <property type="component" value="Unassembled WGS sequence"/>
</dbReference>
<keyword evidence="9" id="KW-1185">Reference proteome</keyword>
<feature type="region of interest" description="Disordered" evidence="6">
    <location>
        <begin position="103"/>
        <end position="129"/>
    </location>
</feature>
<evidence type="ECO:0000259" key="7">
    <source>
        <dbReference type="Pfam" id="PF00728"/>
    </source>
</evidence>
<accession>A0ABQ7GA57</accession>
<comment type="similarity">
    <text evidence="2">Belongs to the glycosyl hydrolase 20 family.</text>
</comment>
<feature type="compositionally biased region" description="Low complexity" evidence="6">
    <location>
        <begin position="120"/>
        <end position="129"/>
    </location>
</feature>
<organism evidence="8 9">
    <name type="scientific">Dunaliella salina</name>
    <name type="common">Green alga</name>
    <name type="synonym">Protococcus salinus</name>
    <dbReference type="NCBI Taxonomy" id="3046"/>
    <lineage>
        <taxon>Eukaryota</taxon>
        <taxon>Viridiplantae</taxon>
        <taxon>Chlorophyta</taxon>
        <taxon>core chlorophytes</taxon>
        <taxon>Chlorophyceae</taxon>
        <taxon>CS clade</taxon>
        <taxon>Chlamydomonadales</taxon>
        <taxon>Dunaliellaceae</taxon>
        <taxon>Dunaliella</taxon>
    </lineage>
</organism>
<keyword evidence="4" id="KW-0378">Hydrolase</keyword>
<evidence type="ECO:0000256" key="2">
    <source>
        <dbReference type="ARBA" id="ARBA00006285"/>
    </source>
</evidence>
<keyword evidence="5" id="KW-0175">Coiled coil</keyword>
<dbReference type="EC" id="3.2.1.52" evidence="3"/>
<evidence type="ECO:0000313" key="9">
    <source>
        <dbReference type="Proteomes" id="UP000815325"/>
    </source>
</evidence>
<feature type="coiled-coil region" evidence="5">
    <location>
        <begin position="152"/>
        <end position="186"/>
    </location>
</feature>
<evidence type="ECO:0000256" key="3">
    <source>
        <dbReference type="ARBA" id="ARBA00012663"/>
    </source>
</evidence>
<name>A0ABQ7GA57_DUNSA</name>
<dbReference type="Pfam" id="PF00728">
    <property type="entry name" value="Glyco_hydro_20"/>
    <property type="match status" value="1"/>
</dbReference>